<gene>
    <name evidence="2" type="ORF">PQO05_25540</name>
</gene>
<name>A0ABY7T6I5_9SPHI</name>
<evidence type="ECO:0000313" key="3">
    <source>
        <dbReference type="Proteomes" id="UP001216139"/>
    </source>
</evidence>
<dbReference type="EMBL" id="CP117167">
    <property type="protein sequence ID" value="WCT12095.1"/>
    <property type="molecule type" value="Genomic_DNA"/>
</dbReference>
<keyword evidence="3" id="KW-1185">Reference proteome</keyword>
<accession>A0ABY7T6I5</accession>
<protein>
    <submittedName>
        <fullName evidence="2">Uncharacterized protein</fullName>
    </submittedName>
</protein>
<sequence length="249" mass="28046">MKKPIISALALGLLPLFFMTSSYAQKASADSTASSYVESYIVSNYNKAVGEQSRLYNGIEYTAYSPLIKSNANFHDLKDLVAGTVMFDGYTFTKVPMLYDLNKDLLVVQLYNKVSNYILASDRVSSFDIDGQHFVYISADTVNNKTFSSGFYGQFYSGKTEATARYSKSIQNLTSGNDIETYFTTTKKQFYIKRGADYEAVSSEGDILKLLKDHKKELQQYIKANDLNFKKAPEKSIAAITSYYDHLNH</sequence>
<reference evidence="2 3" key="1">
    <citation type="submission" date="2023-02" db="EMBL/GenBank/DDBJ databases">
        <title>Genome sequence of Mucilaginibacter jinjuensis strain KACC 16571.</title>
        <authorList>
            <person name="Kim S."/>
            <person name="Heo J."/>
            <person name="Kwon S.-W."/>
        </authorList>
    </citation>
    <scope>NUCLEOTIDE SEQUENCE [LARGE SCALE GENOMIC DNA]</scope>
    <source>
        <strain evidence="2 3">KACC 16571</strain>
    </source>
</reference>
<feature type="chain" id="PRO_5045072168" evidence="1">
    <location>
        <begin position="25"/>
        <end position="249"/>
    </location>
</feature>
<dbReference type="Proteomes" id="UP001216139">
    <property type="component" value="Chromosome"/>
</dbReference>
<organism evidence="2 3">
    <name type="scientific">Mucilaginibacter jinjuensis</name>
    <dbReference type="NCBI Taxonomy" id="1176721"/>
    <lineage>
        <taxon>Bacteria</taxon>
        <taxon>Pseudomonadati</taxon>
        <taxon>Bacteroidota</taxon>
        <taxon>Sphingobacteriia</taxon>
        <taxon>Sphingobacteriales</taxon>
        <taxon>Sphingobacteriaceae</taxon>
        <taxon>Mucilaginibacter</taxon>
    </lineage>
</organism>
<feature type="signal peptide" evidence="1">
    <location>
        <begin position="1"/>
        <end position="24"/>
    </location>
</feature>
<dbReference type="RefSeq" id="WP_273630337.1">
    <property type="nucleotide sequence ID" value="NZ_CP117167.1"/>
</dbReference>
<keyword evidence="1" id="KW-0732">Signal</keyword>
<evidence type="ECO:0000256" key="1">
    <source>
        <dbReference type="SAM" id="SignalP"/>
    </source>
</evidence>
<evidence type="ECO:0000313" key="2">
    <source>
        <dbReference type="EMBL" id="WCT12095.1"/>
    </source>
</evidence>
<proteinExistence type="predicted"/>